<name>A0A8J5XWW3_DIALT</name>
<dbReference type="GO" id="GO:0008610">
    <property type="term" value="P:lipid biosynthetic process"/>
    <property type="evidence" value="ECO:0007669"/>
    <property type="project" value="InterPro"/>
</dbReference>
<keyword evidence="3 5" id="KW-1133">Transmembrane helix</keyword>
<organism evidence="7 8">
    <name type="scientific">Diacronema lutheri</name>
    <name type="common">Unicellular marine alga</name>
    <name type="synonym">Monochrysis lutheri</name>
    <dbReference type="NCBI Taxonomy" id="2081491"/>
    <lineage>
        <taxon>Eukaryota</taxon>
        <taxon>Haptista</taxon>
        <taxon>Haptophyta</taxon>
        <taxon>Pavlovophyceae</taxon>
        <taxon>Pavlovales</taxon>
        <taxon>Pavlovaceae</taxon>
        <taxon>Diacronema</taxon>
    </lineage>
</organism>
<dbReference type="PANTHER" id="PTHR11863">
    <property type="entry name" value="STEROL DESATURASE"/>
    <property type="match status" value="1"/>
</dbReference>
<dbReference type="Pfam" id="PF04116">
    <property type="entry name" value="FA_hydroxylase"/>
    <property type="match status" value="1"/>
</dbReference>
<comment type="caution">
    <text evidence="7">The sequence shown here is derived from an EMBL/GenBank/DDBJ whole genome shotgun (WGS) entry which is preliminary data.</text>
</comment>
<dbReference type="InterPro" id="IPR050307">
    <property type="entry name" value="Sterol_Desaturase_Related"/>
</dbReference>
<keyword evidence="8" id="KW-1185">Reference proteome</keyword>
<evidence type="ECO:0000256" key="5">
    <source>
        <dbReference type="SAM" id="Phobius"/>
    </source>
</evidence>
<evidence type="ECO:0000256" key="1">
    <source>
        <dbReference type="ARBA" id="ARBA00004370"/>
    </source>
</evidence>
<feature type="domain" description="Fatty acid hydroxylase" evidence="6">
    <location>
        <begin position="136"/>
        <end position="289"/>
    </location>
</feature>
<dbReference type="GO" id="GO:0005506">
    <property type="term" value="F:iron ion binding"/>
    <property type="evidence" value="ECO:0007669"/>
    <property type="project" value="InterPro"/>
</dbReference>
<keyword evidence="2 5" id="KW-0812">Transmembrane</keyword>
<dbReference type="PROSITE" id="PS51257">
    <property type="entry name" value="PROKAR_LIPOPROTEIN"/>
    <property type="match status" value="1"/>
</dbReference>
<dbReference type="Proteomes" id="UP000751190">
    <property type="component" value="Unassembled WGS sequence"/>
</dbReference>
<sequence>MAREASSWATKLSRFALVNGLVSAVAACAWASGQTVRHRLLGLWLGSCVRCALSIATICALTRGGRPLGNRKDTLGARDQLLICAKVALYFAPVDALVLSYAAWTAPATDALAPPSSARSVATRCGVFVLVSFLWELAFDFCHYWVHRACHASTLLYQLVHKTHHQHRSPSPLTTYDHSPLDVLASNALPAMLAFALLSALRLPLVGEAERQLLFAYKSYVEVGGHSGVDARPRSFPQFVWLPAMIPCLHTADGYAGIAGHTREHHWHHAVLRCNYSKRFRVWDVVFGTYEFPAPSVS</sequence>
<proteinExistence type="predicted"/>
<keyword evidence="4 5" id="KW-0472">Membrane</keyword>
<dbReference type="OrthoDB" id="6354873at2759"/>
<evidence type="ECO:0000256" key="3">
    <source>
        <dbReference type="ARBA" id="ARBA00022989"/>
    </source>
</evidence>
<evidence type="ECO:0000313" key="8">
    <source>
        <dbReference type="Proteomes" id="UP000751190"/>
    </source>
</evidence>
<evidence type="ECO:0000313" key="7">
    <source>
        <dbReference type="EMBL" id="KAG8470536.1"/>
    </source>
</evidence>
<accession>A0A8J5XWW3</accession>
<dbReference type="InterPro" id="IPR006694">
    <property type="entry name" value="Fatty_acid_hydroxylase"/>
</dbReference>
<evidence type="ECO:0000259" key="6">
    <source>
        <dbReference type="Pfam" id="PF04116"/>
    </source>
</evidence>
<reference evidence="7" key="1">
    <citation type="submission" date="2021-05" db="EMBL/GenBank/DDBJ databases">
        <title>The genome of the haptophyte Pavlova lutheri (Diacronema luteri, Pavlovales) - a model for lipid biosynthesis in eukaryotic algae.</title>
        <authorList>
            <person name="Hulatt C.J."/>
            <person name="Posewitz M.C."/>
        </authorList>
    </citation>
    <scope>NUCLEOTIDE SEQUENCE</scope>
    <source>
        <strain evidence="7">NIVA-4/92</strain>
    </source>
</reference>
<protein>
    <recommendedName>
        <fullName evidence="6">Fatty acid hydroxylase domain-containing protein</fullName>
    </recommendedName>
</protein>
<dbReference type="EMBL" id="JAGTXO010000001">
    <property type="protein sequence ID" value="KAG8470536.1"/>
    <property type="molecule type" value="Genomic_DNA"/>
</dbReference>
<gene>
    <name evidence="7" type="ORF">KFE25_008957</name>
</gene>
<feature type="transmembrane region" description="Helical" evidence="5">
    <location>
        <begin position="81"/>
        <end position="104"/>
    </location>
</feature>
<dbReference type="AlphaFoldDB" id="A0A8J5XWW3"/>
<dbReference type="GO" id="GO:0016491">
    <property type="term" value="F:oxidoreductase activity"/>
    <property type="evidence" value="ECO:0007669"/>
    <property type="project" value="InterPro"/>
</dbReference>
<dbReference type="GO" id="GO:0016020">
    <property type="term" value="C:membrane"/>
    <property type="evidence" value="ECO:0007669"/>
    <property type="project" value="UniProtKB-SubCell"/>
</dbReference>
<evidence type="ECO:0000256" key="4">
    <source>
        <dbReference type="ARBA" id="ARBA00023136"/>
    </source>
</evidence>
<feature type="transmembrane region" description="Helical" evidence="5">
    <location>
        <begin position="41"/>
        <end position="61"/>
    </location>
</feature>
<comment type="subcellular location">
    <subcellularLocation>
        <location evidence="1">Membrane</location>
    </subcellularLocation>
</comment>
<evidence type="ECO:0000256" key="2">
    <source>
        <dbReference type="ARBA" id="ARBA00022692"/>
    </source>
</evidence>